<evidence type="ECO:0000256" key="9">
    <source>
        <dbReference type="ARBA" id="ARBA00022801"/>
    </source>
</evidence>
<keyword evidence="12" id="KW-1015">Disulfide bond</keyword>
<organism evidence="16 17">
    <name type="scientific">Owenia fusiformis</name>
    <name type="common">Polychaete worm</name>
    <dbReference type="NCBI Taxonomy" id="6347"/>
    <lineage>
        <taxon>Eukaryota</taxon>
        <taxon>Metazoa</taxon>
        <taxon>Spiralia</taxon>
        <taxon>Lophotrochozoa</taxon>
        <taxon>Annelida</taxon>
        <taxon>Polychaeta</taxon>
        <taxon>Sedentaria</taxon>
        <taxon>Canalipalpata</taxon>
        <taxon>Sabellida</taxon>
        <taxon>Oweniida</taxon>
        <taxon>Oweniidae</taxon>
        <taxon>Owenia</taxon>
    </lineage>
</organism>
<dbReference type="GO" id="GO:0004181">
    <property type="term" value="F:metallocarboxypeptidase activity"/>
    <property type="evidence" value="ECO:0007669"/>
    <property type="project" value="InterPro"/>
</dbReference>
<comment type="caution">
    <text evidence="16">The sequence shown here is derived from an EMBL/GenBank/DDBJ whole genome shotgun (WGS) entry which is preliminary data.</text>
</comment>
<dbReference type="Proteomes" id="UP000749559">
    <property type="component" value="Unassembled WGS sequence"/>
</dbReference>
<reference evidence="16" key="1">
    <citation type="submission" date="2022-03" db="EMBL/GenBank/DDBJ databases">
        <authorList>
            <person name="Martin C."/>
        </authorList>
    </citation>
    <scope>NUCLEOTIDE SEQUENCE</scope>
</reference>
<dbReference type="Pfam" id="PF00246">
    <property type="entry name" value="Peptidase_M14"/>
    <property type="match status" value="1"/>
</dbReference>
<proteinExistence type="inferred from homology"/>
<comment type="subcellular location">
    <subcellularLocation>
        <location evidence="2">Secreted</location>
    </subcellularLocation>
</comment>
<comment type="cofactor">
    <cofactor evidence="1">
        <name>Zn(2+)</name>
        <dbReference type="ChEBI" id="CHEBI:29105"/>
    </cofactor>
</comment>
<accession>A0A8J1XZE0</accession>
<dbReference type="Pfam" id="PF02244">
    <property type="entry name" value="Propep_M14"/>
    <property type="match status" value="1"/>
</dbReference>
<evidence type="ECO:0000256" key="11">
    <source>
        <dbReference type="ARBA" id="ARBA00023049"/>
    </source>
</evidence>
<evidence type="ECO:0000256" key="1">
    <source>
        <dbReference type="ARBA" id="ARBA00001947"/>
    </source>
</evidence>
<evidence type="ECO:0000313" key="17">
    <source>
        <dbReference type="Proteomes" id="UP000749559"/>
    </source>
</evidence>
<dbReference type="AlphaFoldDB" id="A0A8J1XZE0"/>
<evidence type="ECO:0000256" key="6">
    <source>
        <dbReference type="ARBA" id="ARBA00022670"/>
    </source>
</evidence>
<dbReference type="GO" id="GO:0006508">
    <property type="term" value="P:proteolysis"/>
    <property type="evidence" value="ECO:0007669"/>
    <property type="project" value="UniProtKB-KW"/>
</dbReference>
<dbReference type="PROSITE" id="PS52035">
    <property type="entry name" value="PEPTIDASE_M14"/>
    <property type="match status" value="1"/>
</dbReference>
<evidence type="ECO:0000256" key="13">
    <source>
        <dbReference type="ARBA" id="ARBA00057299"/>
    </source>
</evidence>
<dbReference type="SMART" id="SM00631">
    <property type="entry name" value="Zn_pept"/>
    <property type="match status" value="1"/>
</dbReference>
<dbReference type="Gene3D" id="3.30.70.340">
    <property type="entry name" value="Metallocarboxypeptidase-like"/>
    <property type="match status" value="1"/>
</dbReference>
<dbReference type="PANTHER" id="PTHR11705:SF140">
    <property type="entry name" value="FI02848P-RELATED"/>
    <property type="match status" value="1"/>
</dbReference>
<evidence type="ECO:0000256" key="10">
    <source>
        <dbReference type="ARBA" id="ARBA00022833"/>
    </source>
</evidence>
<evidence type="ECO:0000256" key="8">
    <source>
        <dbReference type="ARBA" id="ARBA00022729"/>
    </source>
</evidence>
<dbReference type="GO" id="GO:0008270">
    <property type="term" value="F:zinc ion binding"/>
    <property type="evidence" value="ECO:0007669"/>
    <property type="project" value="InterPro"/>
</dbReference>
<evidence type="ECO:0000259" key="15">
    <source>
        <dbReference type="PROSITE" id="PS52035"/>
    </source>
</evidence>
<dbReference type="PROSITE" id="PS00132">
    <property type="entry name" value="CARBOXYPEPT_ZN_1"/>
    <property type="match status" value="1"/>
</dbReference>
<protein>
    <recommendedName>
        <fullName evidence="15">Peptidase M14 domain-containing protein</fullName>
    </recommendedName>
</protein>
<keyword evidence="4" id="KW-0964">Secreted</keyword>
<evidence type="ECO:0000313" key="16">
    <source>
        <dbReference type="EMBL" id="CAH1795226.1"/>
    </source>
</evidence>
<keyword evidence="8" id="KW-0732">Signal</keyword>
<keyword evidence="6" id="KW-0645">Protease</keyword>
<sequence length="437" mass="48897">TYKTLILTRCFTSDSTTIMLLVLCLALVALGQAEHKSYEGYQVITINPTTADDVRDVVSLVADRAMKASYWQDPVAVLPFDVMVAPETALVFVEALIYKDIQYTIAVSNVQRFIEREEASRARGAVSQEEDPVNYILSDYQRHDTINAWLNDMGSQYAMANVNSIGSSYEGRDMRAIAISGGSGRPAIVIDCALHAREWITVPTCIYAIQTLLTQYNSNADVRAMVDSYDWHFLPVANPDGYEYTHTSDRMWRKTRSPTNDVLCTGTDANRNFDAFWGEAGVDFDPCSDVYPGSRAFSEIETQNIRDWIQSIPSKRLYLNVHSYTQLWLTPWGYNPNERYPADYAELERVATLAMAGLRSVNGREFIVGTPPDILYPASGGAYDWAKASAGVKYSYAPELRPASAIEGGFILDTTHIMPSGREVFEALRIHAEEMRA</sequence>
<dbReference type="FunFam" id="3.40.630.10:FF:000040">
    <property type="entry name" value="zinc carboxypeptidase"/>
    <property type="match status" value="1"/>
</dbReference>
<evidence type="ECO:0000256" key="5">
    <source>
        <dbReference type="ARBA" id="ARBA00022645"/>
    </source>
</evidence>
<keyword evidence="17" id="KW-1185">Reference proteome</keyword>
<evidence type="ECO:0000256" key="7">
    <source>
        <dbReference type="ARBA" id="ARBA00022723"/>
    </source>
</evidence>
<keyword evidence="10" id="KW-0862">Zinc</keyword>
<evidence type="ECO:0000256" key="14">
    <source>
        <dbReference type="PROSITE-ProRule" id="PRU01379"/>
    </source>
</evidence>
<dbReference type="InterPro" id="IPR003146">
    <property type="entry name" value="M14A_act_pep"/>
</dbReference>
<evidence type="ECO:0000256" key="12">
    <source>
        <dbReference type="ARBA" id="ARBA00023157"/>
    </source>
</evidence>
<dbReference type="InterPro" id="IPR000834">
    <property type="entry name" value="Peptidase_M14"/>
</dbReference>
<keyword evidence="9" id="KW-0378">Hydrolase</keyword>
<dbReference type="Gene3D" id="3.40.630.10">
    <property type="entry name" value="Zn peptidases"/>
    <property type="match status" value="1"/>
</dbReference>
<feature type="domain" description="Peptidase M14" evidence="15">
    <location>
        <begin position="139"/>
        <end position="435"/>
    </location>
</feature>
<comment type="similarity">
    <text evidence="3 14">Belongs to the peptidase M14 family.</text>
</comment>
<dbReference type="SUPFAM" id="SSF54897">
    <property type="entry name" value="Protease propeptides/inhibitors"/>
    <property type="match status" value="1"/>
</dbReference>
<evidence type="ECO:0000256" key="3">
    <source>
        <dbReference type="ARBA" id="ARBA00005988"/>
    </source>
</evidence>
<gene>
    <name evidence="16" type="ORF">OFUS_LOCUS19796</name>
</gene>
<evidence type="ECO:0000256" key="4">
    <source>
        <dbReference type="ARBA" id="ARBA00022525"/>
    </source>
</evidence>
<dbReference type="CDD" id="cd03860">
    <property type="entry name" value="M14_CP_A-B_like"/>
    <property type="match status" value="1"/>
</dbReference>
<feature type="non-terminal residue" evidence="16">
    <location>
        <position position="437"/>
    </location>
</feature>
<dbReference type="PRINTS" id="PR00765">
    <property type="entry name" value="CRBOXYPTASEA"/>
</dbReference>
<dbReference type="InterPro" id="IPR036990">
    <property type="entry name" value="M14A-like_propep"/>
</dbReference>
<evidence type="ECO:0000256" key="2">
    <source>
        <dbReference type="ARBA" id="ARBA00004613"/>
    </source>
</evidence>
<dbReference type="PANTHER" id="PTHR11705">
    <property type="entry name" value="PROTEASE FAMILY M14 CARBOXYPEPTIDASE A,B"/>
    <property type="match status" value="1"/>
</dbReference>
<dbReference type="GO" id="GO:0005615">
    <property type="term" value="C:extracellular space"/>
    <property type="evidence" value="ECO:0007669"/>
    <property type="project" value="TreeGrafter"/>
</dbReference>
<comment type="function">
    <text evidence="13">Involved in the digestion of the blood meal.</text>
</comment>
<keyword evidence="11" id="KW-0482">Metalloprotease</keyword>
<name>A0A8J1XZE0_OWEFU</name>
<keyword evidence="5" id="KW-0121">Carboxypeptidase</keyword>
<dbReference type="InterPro" id="IPR057246">
    <property type="entry name" value="CARBOXYPEPT_ZN_1"/>
</dbReference>
<dbReference type="SUPFAM" id="SSF53187">
    <property type="entry name" value="Zn-dependent exopeptidases"/>
    <property type="match status" value="1"/>
</dbReference>
<dbReference type="EMBL" id="CAIIXF020000009">
    <property type="protein sequence ID" value="CAH1795226.1"/>
    <property type="molecule type" value="Genomic_DNA"/>
</dbReference>
<feature type="active site" description="Proton donor/acceptor" evidence="14">
    <location>
        <position position="399"/>
    </location>
</feature>
<keyword evidence="7" id="KW-0479">Metal-binding</keyword>
<dbReference type="OrthoDB" id="3626597at2759"/>